<dbReference type="InterPro" id="IPR008978">
    <property type="entry name" value="HSP20-like_chaperone"/>
</dbReference>
<evidence type="ECO:0000313" key="3">
    <source>
        <dbReference type="Proteomes" id="UP001249851"/>
    </source>
</evidence>
<reference evidence="2" key="2">
    <citation type="journal article" date="2023" name="Science">
        <title>Genomic signatures of disease resistance in endangered staghorn corals.</title>
        <authorList>
            <person name="Vollmer S.V."/>
            <person name="Selwyn J.D."/>
            <person name="Despard B.A."/>
            <person name="Roesel C.L."/>
        </authorList>
    </citation>
    <scope>NUCLEOTIDE SEQUENCE</scope>
    <source>
        <strain evidence="2">K2</strain>
    </source>
</reference>
<comment type="caution">
    <text evidence="2">The sequence shown here is derived from an EMBL/GenBank/DDBJ whole genome shotgun (WGS) entry which is preliminary data.</text>
</comment>
<dbReference type="InterPro" id="IPR007052">
    <property type="entry name" value="CS_dom"/>
</dbReference>
<accession>A0AAD9VEE2</accession>
<feature type="domain" description="CS" evidence="1">
    <location>
        <begin position="1"/>
        <end position="88"/>
    </location>
</feature>
<gene>
    <name evidence="2" type="ORF">P5673_004532</name>
</gene>
<dbReference type="InterPro" id="IPR039790">
    <property type="entry name" value="CHRD1"/>
</dbReference>
<dbReference type="EMBL" id="JARQWQ010000007">
    <property type="protein sequence ID" value="KAK2570830.1"/>
    <property type="molecule type" value="Genomic_DNA"/>
</dbReference>
<dbReference type="Pfam" id="PF04969">
    <property type="entry name" value="CS"/>
    <property type="match status" value="1"/>
</dbReference>
<dbReference type="SUPFAM" id="SSF49764">
    <property type="entry name" value="HSP20-like chaperones"/>
    <property type="match status" value="1"/>
</dbReference>
<dbReference type="GO" id="GO:0007229">
    <property type="term" value="P:integrin-mediated signaling pathway"/>
    <property type="evidence" value="ECO:0007669"/>
    <property type="project" value="UniProtKB-KW"/>
</dbReference>
<sequence length="101" mass="11117">MGNFIVISVFAKLSDPGQTFVEANQTSVSIESLSILHAHVVFGGSNVFVLQLTLHGLIIPESSRVMLSPTKVEIKLRKDDIGSWPSLELKLPKDDKTKQDK</sequence>
<dbReference type="AlphaFoldDB" id="A0AAD9VEE2"/>
<dbReference type="PROSITE" id="PS51203">
    <property type="entry name" value="CS"/>
    <property type="match status" value="1"/>
</dbReference>
<protein>
    <submittedName>
        <fullName evidence="2">Integrin beta-1-binding protein 2</fullName>
    </submittedName>
</protein>
<dbReference type="PANTHER" id="PTHR46983:SF3">
    <property type="entry name" value="CHPADIPLOID STATE MAINTENANCE PROTEIN CHPA"/>
    <property type="match status" value="1"/>
</dbReference>
<keyword evidence="2" id="KW-0401">Integrin</keyword>
<dbReference type="Gene3D" id="2.60.40.790">
    <property type="match status" value="1"/>
</dbReference>
<name>A0AAD9VEE2_ACRCE</name>
<proteinExistence type="predicted"/>
<reference evidence="2" key="1">
    <citation type="journal article" date="2023" name="G3 (Bethesda)">
        <title>Whole genome assembly and annotation of the endangered Caribbean coral Acropora cervicornis.</title>
        <authorList>
            <person name="Selwyn J.D."/>
            <person name="Vollmer S.V."/>
        </authorList>
    </citation>
    <scope>NUCLEOTIDE SEQUENCE</scope>
    <source>
        <strain evidence="2">K2</strain>
    </source>
</reference>
<keyword evidence="3" id="KW-1185">Reference proteome</keyword>
<dbReference type="Proteomes" id="UP001249851">
    <property type="component" value="Unassembled WGS sequence"/>
</dbReference>
<evidence type="ECO:0000313" key="2">
    <source>
        <dbReference type="EMBL" id="KAK2570830.1"/>
    </source>
</evidence>
<evidence type="ECO:0000259" key="1">
    <source>
        <dbReference type="PROSITE" id="PS51203"/>
    </source>
</evidence>
<organism evidence="2 3">
    <name type="scientific">Acropora cervicornis</name>
    <name type="common">Staghorn coral</name>
    <dbReference type="NCBI Taxonomy" id="6130"/>
    <lineage>
        <taxon>Eukaryota</taxon>
        <taxon>Metazoa</taxon>
        <taxon>Cnidaria</taxon>
        <taxon>Anthozoa</taxon>
        <taxon>Hexacorallia</taxon>
        <taxon>Scleractinia</taxon>
        <taxon>Astrocoeniina</taxon>
        <taxon>Acroporidae</taxon>
        <taxon>Acropora</taxon>
    </lineage>
</organism>
<dbReference type="PANTHER" id="PTHR46983">
    <property type="entry name" value="CYSTEINE AND HISTIDINE-RICH DOMAIN-CONTAINING PROTEIN 1"/>
    <property type="match status" value="1"/>
</dbReference>